<name>A0A1G5BRU4_9HYPH</name>
<dbReference type="OrthoDB" id="9801741at2"/>
<reference evidence="1 2" key="1">
    <citation type="submission" date="2016-10" db="EMBL/GenBank/DDBJ databases">
        <authorList>
            <person name="de Groot N.N."/>
        </authorList>
    </citation>
    <scope>NUCLEOTIDE SEQUENCE [LARGE SCALE GENOMIC DNA]</scope>
    <source>
        <strain evidence="1 2">CGMCC 1.7666</strain>
    </source>
</reference>
<dbReference type="AlphaFoldDB" id="A0A1G5BRU4"/>
<dbReference type="RefSeq" id="WP_091128760.1">
    <property type="nucleotide sequence ID" value="NZ_FMVJ01000002.1"/>
</dbReference>
<dbReference type="Proteomes" id="UP000199569">
    <property type="component" value="Unassembled WGS sequence"/>
</dbReference>
<dbReference type="EMBL" id="FMVJ01000002">
    <property type="protein sequence ID" value="SCX92912.1"/>
    <property type="molecule type" value="Genomic_DNA"/>
</dbReference>
<evidence type="ECO:0000313" key="2">
    <source>
        <dbReference type="Proteomes" id="UP000199569"/>
    </source>
</evidence>
<accession>A0A1G5BRU4</accession>
<evidence type="ECO:0000313" key="1">
    <source>
        <dbReference type="EMBL" id="SCX92912.1"/>
    </source>
</evidence>
<gene>
    <name evidence="1" type="ORF">SAMN02927923_00326</name>
</gene>
<keyword evidence="2" id="KW-1185">Reference proteome</keyword>
<sequence length="135" mass="15599">MLFHVTLHLARSKEFPEGSPRYGYEITAPLDAQGHLDQEEWAGKRAYCRVRRFWANEGERQGVLVHRPGGAGGATWMIDYNQDRPGDEEAGYHLHQHRFAEGEYVTIQDDDEKPYTFRVVSVERAEPRRPEEQGS</sequence>
<protein>
    <submittedName>
        <fullName evidence="1">Uncharacterized protein</fullName>
    </submittedName>
</protein>
<dbReference type="STRING" id="549386.SAMN02927923_00326"/>
<organism evidence="1 2">
    <name type="scientific">Microvirga guangxiensis</name>
    <dbReference type="NCBI Taxonomy" id="549386"/>
    <lineage>
        <taxon>Bacteria</taxon>
        <taxon>Pseudomonadati</taxon>
        <taxon>Pseudomonadota</taxon>
        <taxon>Alphaproteobacteria</taxon>
        <taxon>Hyphomicrobiales</taxon>
        <taxon>Methylobacteriaceae</taxon>
        <taxon>Microvirga</taxon>
    </lineage>
</organism>
<proteinExistence type="predicted"/>